<dbReference type="Proteomes" id="UP000028725">
    <property type="component" value="Unassembled WGS sequence"/>
</dbReference>
<accession>A0A085WFT7</accession>
<protein>
    <submittedName>
        <fullName evidence="1">Uncharacterized protein</fullName>
    </submittedName>
</protein>
<comment type="caution">
    <text evidence="1">The sequence shown here is derived from an EMBL/GenBank/DDBJ whole genome shotgun (WGS) entry which is preliminary data.</text>
</comment>
<name>A0A085WFT7_9BACT</name>
<organism evidence="1 2">
    <name type="scientific">Hyalangium minutum</name>
    <dbReference type="NCBI Taxonomy" id="394096"/>
    <lineage>
        <taxon>Bacteria</taxon>
        <taxon>Pseudomonadati</taxon>
        <taxon>Myxococcota</taxon>
        <taxon>Myxococcia</taxon>
        <taxon>Myxococcales</taxon>
        <taxon>Cystobacterineae</taxon>
        <taxon>Archangiaceae</taxon>
        <taxon>Hyalangium</taxon>
    </lineage>
</organism>
<proteinExistence type="predicted"/>
<evidence type="ECO:0000313" key="1">
    <source>
        <dbReference type="EMBL" id="KFE66550.1"/>
    </source>
</evidence>
<sequence>MSLSARMGTFAQIGEQQVPILVLQGEGRPESIQPTLRLKTAKRLLI</sequence>
<reference evidence="1 2" key="1">
    <citation type="submission" date="2014-04" db="EMBL/GenBank/DDBJ databases">
        <title>Genome assembly of Hyalangium minutum DSM 14724.</title>
        <authorList>
            <person name="Sharma G."/>
            <person name="Subramanian S."/>
        </authorList>
    </citation>
    <scope>NUCLEOTIDE SEQUENCE [LARGE SCALE GENOMIC DNA]</scope>
    <source>
        <strain evidence="1 2">DSM 14724</strain>
    </source>
</reference>
<gene>
    <name evidence="1" type="ORF">DB31_1023</name>
</gene>
<dbReference type="AlphaFoldDB" id="A0A085WFT7"/>
<keyword evidence="2" id="KW-1185">Reference proteome</keyword>
<dbReference type="EMBL" id="JMCB01000010">
    <property type="protein sequence ID" value="KFE66550.1"/>
    <property type="molecule type" value="Genomic_DNA"/>
</dbReference>
<evidence type="ECO:0000313" key="2">
    <source>
        <dbReference type="Proteomes" id="UP000028725"/>
    </source>
</evidence>